<reference evidence="3" key="1">
    <citation type="journal article" date="2019" name="bioRxiv">
        <title>The Genome of the Zebra Mussel, Dreissena polymorpha: A Resource for Invasive Species Research.</title>
        <authorList>
            <person name="McCartney M.A."/>
            <person name="Auch B."/>
            <person name="Kono T."/>
            <person name="Mallez S."/>
            <person name="Zhang Y."/>
            <person name="Obille A."/>
            <person name="Becker A."/>
            <person name="Abrahante J.E."/>
            <person name="Garbe J."/>
            <person name="Badalamenti J.P."/>
            <person name="Herman A."/>
            <person name="Mangelson H."/>
            <person name="Liachko I."/>
            <person name="Sullivan S."/>
            <person name="Sone E.D."/>
            <person name="Koren S."/>
            <person name="Silverstein K.A.T."/>
            <person name="Beckman K.B."/>
            <person name="Gohl D.M."/>
        </authorList>
    </citation>
    <scope>NUCLEOTIDE SEQUENCE</scope>
    <source>
        <strain evidence="3">Duluth1</strain>
        <tissue evidence="3">Whole animal</tissue>
    </source>
</reference>
<protein>
    <recommendedName>
        <fullName evidence="2">C-type lectin domain-containing protein</fullName>
    </recommendedName>
</protein>
<dbReference type="PANTHER" id="PTHR22801:SF63">
    <property type="entry name" value="C-TYPE LECTIN DOMAIN-CONTAINING PROTEIN"/>
    <property type="match status" value="1"/>
</dbReference>
<dbReference type="InterPro" id="IPR016187">
    <property type="entry name" value="CTDL_fold"/>
</dbReference>
<dbReference type="Pfam" id="PF00059">
    <property type="entry name" value="Lectin_C"/>
    <property type="match status" value="1"/>
</dbReference>
<organism evidence="3 4">
    <name type="scientific">Dreissena polymorpha</name>
    <name type="common">Zebra mussel</name>
    <name type="synonym">Mytilus polymorpha</name>
    <dbReference type="NCBI Taxonomy" id="45954"/>
    <lineage>
        <taxon>Eukaryota</taxon>
        <taxon>Metazoa</taxon>
        <taxon>Spiralia</taxon>
        <taxon>Lophotrochozoa</taxon>
        <taxon>Mollusca</taxon>
        <taxon>Bivalvia</taxon>
        <taxon>Autobranchia</taxon>
        <taxon>Heteroconchia</taxon>
        <taxon>Euheterodonta</taxon>
        <taxon>Imparidentia</taxon>
        <taxon>Neoheterodontei</taxon>
        <taxon>Myida</taxon>
        <taxon>Dreissenoidea</taxon>
        <taxon>Dreissenidae</taxon>
        <taxon>Dreissena</taxon>
    </lineage>
</organism>
<feature type="domain" description="C-type lectin" evidence="2">
    <location>
        <begin position="32"/>
        <end position="159"/>
    </location>
</feature>
<keyword evidence="1" id="KW-0732">Signal</keyword>
<dbReference type="PANTHER" id="PTHR22801">
    <property type="entry name" value="LITHOSTATHINE"/>
    <property type="match status" value="1"/>
</dbReference>
<name>A0A9D4S2B4_DREPO</name>
<evidence type="ECO:0000313" key="3">
    <source>
        <dbReference type="EMBL" id="KAH3887252.1"/>
    </source>
</evidence>
<evidence type="ECO:0000256" key="1">
    <source>
        <dbReference type="SAM" id="SignalP"/>
    </source>
</evidence>
<feature type="signal peptide" evidence="1">
    <location>
        <begin position="1"/>
        <end position="19"/>
    </location>
</feature>
<proteinExistence type="predicted"/>
<comment type="caution">
    <text evidence="3">The sequence shown here is derived from an EMBL/GenBank/DDBJ whole genome shotgun (WGS) entry which is preliminary data.</text>
</comment>
<evidence type="ECO:0000313" key="4">
    <source>
        <dbReference type="Proteomes" id="UP000828390"/>
    </source>
</evidence>
<dbReference type="AlphaFoldDB" id="A0A9D4S2B4"/>
<dbReference type="EMBL" id="JAIWYP010000001">
    <property type="protein sequence ID" value="KAH3887252.1"/>
    <property type="molecule type" value="Genomic_DNA"/>
</dbReference>
<dbReference type="SUPFAM" id="SSF56436">
    <property type="entry name" value="C-type lectin-like"/>
    <property type="match status" value="1"/>
</dbReference>
<dbReference type="InterPro" id="IPR016186">
    <property type="entry name" value="C-type_lectin-like/link_sf"/>
</dbReference>
<accession>A0A9D4S2B4</accession>
<dbReference type="PROSITE" id="PS50041">
    <property type="entry name" value="C_TYPE_LECTIN_2"/>
    <property type="match status" value="1"/>
</dbReference>
<dbReference type="InterPro" id="IPR050801">
    <property type="entry name" value="Ca-Dep_Lectins_ImmuneDev"/>
</dbReference>
<gene>
    <name evidence="3" type="ORF">DPMN_011268</name>
</gene>
<dbReference type="Proteomes" id="UP000828390">
    <property type="component" value="Unassembled WGS sequence"/>
</dbReference>
<reference evidence="3" key="2">
    <citation type="submission" date="2020-11" db="EMBL/GenBank/DDBJ databases">
        <authorList>
            <person name="McCartney M.A."/>
            <person name="Auch B."/>
            <person name="Kono T."/>
            <person name="Mallez S."/>
            <person name="Becker A."/>
            <person name="Gohl D.M."/>
            <person name="Silverstein K.A.T."/>
            <person name="Koren S."/>
            <person name="Bechman K.B."/>
            <person name="Herman A."/>
            <person name="Abrahante J.E."/>
            <person name="Garbe J."/>
        </authorList>
    </citation>
    <scope>NUCLEOTIDE SEQUENCE</scope>
    <source>
        <strain evidence="3">Duluth1</strain>
        <tissue evidence="3">Whole animal</tissue>
    </source>
</reference>
<sequence length="172" mass="19733">MRLIIVLSFVVSQCIVSYQQSMTRCPDGWVYFRQSCYQFADEMKFSLTEATHHCSSRHAHLAKVESKAEDLFLQDFAGRLYKHVPDHTFANSFWLGGTDSNIEGIWTWYSDDSDLIYTSWPQGHPGPTGDHQDCLILFAPNNYQWYDFECEILAHPLCEIELNVEAAAVVIG</sequence>
<dbReference type="SMART" id="SM00034">
    <property type="entry name" value="CLECT"/>
    <property type="match status" value="1"/>
</dbReference>
<dbReference type="CDD" id="cd00037">
    <property type="entry name" value="CLECT"/>
    <property type="match status" value="1"/>
</dbReference>
<dbReference type="OrthoDB" id="6339209at2759"/>
<dbReference type="InterPro" id="IPR001304">
    <property type="entry name" value="C-type_lectin-like"/>
</dbReference>
<keyword evidence="4" id="KW-1185">Reference proteome</keyword>
<evidence type="ECO:0000259" key="2">
    <source>
        <dbReference type="PROSITE" id="PS50041"/>
    </source>
</evidence>
<dbReference type="Gene3D" id="3.10.100.10">
    <property type="entry name" value="Mannose-Binding Protein A, subunit A"/>
    <property type="match status" value="1"/>
</dbReference>
<feature type="chain" id="PRO_5039417525" description="C-type lectin domain-containing protein" evidence="1">
    <location>
        <begin position="20"/>
        <end position="172"/>
    </location>
</feature>